<proteinExistence type="predicted"/>
<evidence type="ECO:0000313" key="2">
    <source>
        <dbReference type="EMBL" id="AFM13488.1"/>
    </source>
</evidence>
<keyword evidence="3" id="KW-1185">Reference proteome</keyword>
<feature type="transmembrane region" description="Helical" evidence="1">
    <location>
        <begin position="30"/>
        <end position="51"/>
    </location>
</feature>
<reference evidence="2 3" key="1">
    <citation type="submission" date="2012-06" db="EMBL/GenBank/DDBJ databases">
        <title>The complete chromosome of genome of Turneriella parva DSM 21527.</title>
        <authorList>
            <consortium name="US DOE Joint Genome Institute (JGI-PGF)"/>
            <person name="Lucas S."/>
            <person name="Han J."/>
            <person name="Lapidus A."/>
            <person name="Bruce D."/>
            <person name="Goodwin L."/>
            <person name="Pitluck S."/>
            <person name="Peters L."/>
            <person name="Kyrpides N."/>
            <person name="Mavromatis K."/>
            <person name="Ivanova N."/>
            <person name="Mikhailova N."/>
            <person name="Chertkov O."/>
            <person name="Detter J.C."/>
            <person name="Tapia R."/>
            <person name="Han C."/>
            <person name="Land M."/>
            <person name="Hauser L."/>
            <person name="Markowitz V."/>
            <person name="Cheng J.-F."/>
            <person name="Hugenholtz P."/>
            <person name="Woyke T."/>
            <person name="Wu D."/>
            <person name="Gronow S."/>
            <person name="Wellnitz S."/>
            <person name="Brambilla E."/>
            <person name="Klenk H.-P."/>
            <person name="Eisen J.A."/>
        </authorList>
    </citation>
    <scope>NUCLEOTIDE SEQUENCE [LARGE SCALE GENOMIC DNA]</scope>
    <source>
        <strain evidence="3">ATCC BAA-1111 / DSM 21527 / NCTC 11395 / H</strain>
    </source>
</reference>
<feature type="transmembrane region" description="Helical" evidence="1">
    <location>
        <begin position="5"/>
        <end position="24"/>
    </location>
</feature>
<dbReference type="STRING" id="869212.Turpa_2849"/>
<dbReference type="Proteomes" id="UP000006048">
    <property type="component" value="Chromosome"/>
</dbReference>
<dbReference type="KEGG" id="tpx:Turpa_2849"/>
<organism evidence="2 3">
    <name type="scientific">Turneriella parva (strain ATCC BAA-1111 / DSM 21527 / NCTC 11395 / H)</name>
    <name type="common">Leptospira parva</name>
    <dbReference type="NCBI Taxonomy" id="869212"/>
    <lineage>
        <taxon>Bacteria</taxon>
        <taxon>Pseudomonadati</taxon>
        <taxon>Spirochaetota</taxon>
        <taxon>Spirochaetia</taxon>
        <taxon>Leptospirales</taxon>
        <taxon>Leptospiraceae</taxon>
        <taxon>Turneriella</taxon>
    </lineage>
</organism>
<keyword evidence="1" id="KW-0472">Membrane</keyword>
<protein>
    <submittedName>
        <fullName evidence="2">Uncharacterized protein</fullName>
    </submittedName>
</protein>
<dbReference type="RefSeq" id="WP_014803990.1">
    <property type="nucleotide sequence ID" value="NC_018020.1"/>
</dbReference>
<gene>
    <name evidence="2" type="ordered locus">Turpa_2849</name>
</gene>
<evidence type="ECO:0000256" key="1">
    <source>
        <dbReference type="SAM" id="Phobius"/>
    </source>
</evidence>
<dbReference type="HOGENOM" id="CLU_3049133_0_0_12"/>
<sequence>MVLIFLNSVIFIKIPLLIFGFRMSEEATPFNIAGFALCLAVSIFTMARFVLKKK</sequence>
<evidence type="ECO:0000313" key="3">
    <source>
        <dbReference type="Proteomes" id="UP000006048"/>
    </source>
</evidence>
<accession>I4B881</accession>
<dbReference type="EMBL" id="CP002959">
    <property type="protein sequence ID" value="AFM13488.1"/>
    <property type="molecule type" value="Genomic_DNA"/>
</dbReference>
<keyword evidence="1" id="KW-1133">Transmembrane helix</keyword>
<keyword evidence="1" id="KW-0812">Transmembrane</keyword>
<name>I4B881_TURPD</name>
<dbReference type="AlphaFoldDB" id="I4B881"/>